<proteinExistence type="predicted"/>
<feature type="coiled-coil region" evidence="1">
    <location>
        <begin position="45"/>
        <end position="86"/>
    </location>
</feature>
<gene>
    <name evidence="2" type="ORF">HIM_11597</name>
</gene>
<dbReference type="EMBL" id="KQ030777">
    <property type="protein sequence ID" value="KJZ69008.1"/>
    <property type="molecule type" value="Genomic_DNA"/>
</dbReference>
<accession>A0A0F7ZR52</accession>
<dbReference type="Gene3D" id="1.20.1270.70">
    <property type="entry name" value="Designed single chain three-helix bundle"/>
    <property type="match status" value="1"/>
</dbReference>
<protein>
    <submittedName>
        <fullName evidence="2">Uncharacterized protein</fullName>
    </submittedName>
</protein>
<evidence type="ECO:0000313" key="3">
    <source>
        <dbReference type="Proteomes" id="UP000054481"/>
    </source>
</evidence>
<reference evidence="2 3" key="1">
    <citation type="journal article" date="2014" name="Genome Biol. Evol.">
        <title>Comparative genomics and transcriptomics analyses reveal divergent lifestyle features of nematode endoparasitic fungus Hirsutella minnesotensis.</title>
        <authorList>
            <person name="Lai Y."/>
            <person name="Liu K."/>
            <person name="Zhang X."/>
            <person name="Zhang X."/>
            <person name="Li K."/>
            <person name="Wang N."/>
            <person name="Shu C."/>
            <person name="Wu Y."/>
            <person name="Wang C."/>
            <person name="Bushley K.E."/>
            <person name="Xiang M."/>
            <person name="Liu X."/>
        </authorList>
    </citation>
    <scope>NUCLEOTIDE SEQUENCE [LARGE SCALE GENOMIC DNA]</scope>
    <source>
        <strain evidence="2 3">3608</strain>
    </source>
</reference>
<evidence type="ECO:0000256" key="1">
    <source>
        <dbReference type="SAM" id="Coils"/>
    </source>
</evidence>
<name>A0A0F7ZR52_9HYPO</name>
<keyword evidence="1" id="KW-0175">Coiled coil</keyword>
<organism evidence="2 3">
    <name type="scientific">Hirsutella minnesotensis 3608</name>
    <dbReference type="NCBI Taxonomy" id="1043627"/>
    <lineage>
        <taxon>Eukaryota</taxon>
        <taxon>Fungi</taxon>
        <taxon>Dikarya</taxon>
        <taxon>Ascomycota</taxon>
        <taxon>Pezizomycotina</taxon>
        <taxon>Sordariomycetes</taxon>
        <taxon>Hypocreomycetidae</taxon>
        <taxon>Hypocreales</taxon>
        <taxon>Ophiocordycipitaceae</taxon>
        <taxon>Hirsutella</taxon>
    </lineage>
</organism>
<dbReference type="Proteomes" id="UP000054481">
    <property type="component" value="Unassembled WGS sequence"/>
</dbReference>
<dbReference type="OrthoDB" id="3641511at2759"/>
<dbReference type="AlphaFoldDB" id="A0A0F7ZR52"/>
<keyword evidence="3" id="KW-1185">Reference proteome</keyword>
<evidence type="ECO:0000313" key="2">
    <source>
        <dbReference type="EMBL" id="KJZ69008.1"/>
    </source>
</evidence>
<sequence>MDTREGSSQPNFGMISGSFDALSQQFALCGNLPAVDSGTRLVERMDAVLEQLTLLNRKVDGLDRKVDRLDRKVNGLDGRMDDLDRKITVTNKNFTARMQNSIVIHDKVDLEPLYSVRTGEVIPDCPETLQDLLDVDSQVASDILRELDESVPRNQDVRKQRLKHAFGVRSRAT</sequence>